<organism evidence="2 3">
    <name type="scientific">Hoeflea alexandrii</name>
    <dbReference type="NCBI Taxonomy" id="288436"/>
    <lineage>
        <taxon>Bacteria</taxon>
        <taxon>Pseudomonadati</taxon>
        <taxon>Pseudomonadota</taxon>
        <taxon>Alphaproteobacteria</taxon>
        <taxon>Hyphomicrobiales</taxon>
        <taxon>Rhizobiaceae</taxon>
        <taxon>Hoeflea</taxon>
    </lineage>
</organism>
<evidence type="ECO:0000256" key="1">
    <source>
        <dbReference type="SAM" id="SignalP"/>
    </source>
</evidence>
<feature type="signal peptide" evidence="1">
    <location>
        <begin position="1"/>
        <end position="31"/>
    </location>
</feature>
<comment type="caution">
    <text evidence="2">The sequence shown here is derived from an EMBL/GenBank/DDBJ whole genome shotgun (WGS) entry which is preliminary data.</text>
</comment>
<dbReference type="EMBL" id="JAAAML010000001">
    <property type="protein sequence ID" value="MCO6407082.1"/>
    <property type="molecule type" value="Genomic_DNA"/>
</dbReference>
<dbReference type="InterPro" id="IPR006311">
    <property type="entry name" value="TAT_signal"/>
</dbReference>
<keyword evidence="3" id="KW-1185">Reference proteome</keyword>
<evidence type="ECO:0000313" key="2">
    <source>
        <dbReference type="EMBL" id="MCO6407082.1"/>
    </source>
</evidence>
<dbReference type="Proteomes" id="UP001320715">
    <property type="component" value="Unassembled WGS sequence"/>
</dbReference>
<name>A0ABT1CLJ0_9HYPH</name>
<feature type="chain" id="PRO_5046668470" evidence="1">
    <location>
        <begin position="32"/>
        <end position="153"/>
    </location>
</feature>
<evidence type="ECO:0000313" key="3">
    <source>
        <dbReference type="Proteomes" id="UP001320715"/>
    </source>
</evidence>
<proteinExistence type="predicted"/>
<accession>A0ABT1CLJ0</accession>
<dbReference type="RefSeq" id="WP_252914535.1">
    <property type="nucleotide sequence ID" value="NZ_JAAAML010000001.1"/>
</dbReference>
<keyword evidence="1" id="KW-0732">Signal</keyword>
<sequence>MHSTHFTRRALLGIGIGLSALLTTGAGPAVAGPVNTSNAGIAIDGHDPVAYFTMSKAVRGDKAITADHGGATYQFVSQEHRALFVANPAKYVPQYGGYCAYGASQGYNAPVEADKFTVVDGKLYLNYNGRVQGTWRKDTAGYITKADAYWAGQ</sequence>
<reference evidence="2 3" key="1">
    <citation type="submission" date="2020-01" db="EMBL/GenBank/DDBJ databases">
        <title>Genomes of bacteria type strains.</title>
        <authorList>
            <person name="Chen J."/>
            <person name="Zhu S."/>
            <person name="Yang J."/>
        </authorList>
    </citation>
    <scope>NUCLEOTIDE SEQUENCE [LARGE SCALE GENOMIC DNA]</scope>
    <source>
        <strain evidence="2 3">DSM 16655</strain>
    </source>
</reference>
<dbReference type="PROSITE" id="PS51318">
    <property type="entry name" value="TAT"/>
    <property type="match status" value="1"/>
</dbReference>
<dbReference type="NCBIfam" id="NF041384">
    <property type="entry name" value="YHS_seleno_dom"/>
    <property type="match status" value="1"/>
</dbReference>
<protein>
    <submittedName>
        <fullName evidence="2">Tat pathway signal sequence domain protein</fullName>
    </submittedName>
</protein>
<gene>
    <name evidence="2" type="ORF">GTW23_02750</name>
</gene>